<reference evidence="1" key="2">
    <citation type="journal article" date="2015" name="Data Brief">
        <title>Shoot transcriptome of the giant reed, Arundo donax.</title>
        <authorList>
            <person name="Barrero R.A."/>
            <person name="Guerrero F.D."/>
            <person name="Moolhuijzen P."/>
            <person name="Goolsby J.A."/>
            <person name="Tidwell J."/>
            <person name="Bellgard S.E."/>
            <person name="Bellgard M.I."/>
        </authorList>
    </citation>
    <scope>NUCLEOTIDE SEQUENCE</scope>
    <source>
        <tissue evidence="1">Shoot tissue taken approximately 20 cm above the soil surface</tissue>
    </source>
</reference>
<accession>A0A0A8YDZ1</accession>
<evidence type="ECO:0000313" key="1">
    <source>
        <dbReference type="EMBL" id="JAD23813.1"/>
    </source>
</evidence>
<organism evidence="1">
    <name type="scientific">Arundo donax</name>
    <name type="common">Giant reed</name>
    <name type="synonym">Donax arundinaceus</name>
    <dbReference type="NCBI Taxonomy" id="35708"/>
    <lineage>
        <taxon>Eukaryota</taxon>
        <taxon>Viridiplantae</taxon>
        <taxon>Streptophyta</taxon>
        <taxon>Embryophyta</taxon>
        <taxon>Tracheophyta</taxon>
        <taxon>Spermatophyta</taxon>
        <taxon>Magnoliopsida</taxon>
        <taxon>Liliopsida</taxon>
        <taxon>Poales</taxon>
        <taxon>Poaceae</taxon>
        <taxon>PACMAD clade</taxon>
        <taxon>Arundinoideae</taxon>
        <taxon>Arundineae</taxon>
        <taxon>Arundo</taxon>
    </lineage>
</organism>
<sequence>MVKFFVLTAMSCSERNVKDLGNPVQLESTSGQKKQESICHKYRPAIRFIFNRQRSF</sequence>
<name>A0A0A8YDZ1_ARUDO</name>
<proteinExistence type="predicted"/>
<dbReference type="EMBL" id="GBRH01274082">
    <property type="protein sequence ID" value="JAD23813.1"/>
    <property type="molecule type" value="Transcribed_RNA"/>
</dbReference>
<protein>
    <submittedName>
        <fullName evidence="1">Uncharacterized protein</fullName>
    </submittedName>
</protein>
<dbReference type="AlphaFoldDB" id="A0A0A8YDZ1"/>
<reference evidence="1" key="1">
    <citation type="submission" date="2014-09" db="EMBL/GenBank/DDBJ databases">
        <authorList>
            <person name="Magalhaes I.L.F."/>
            <person name="Oliveira U."/>
            <person name="Santos F.R."/>
            <person name="Vidigal T.H.D.A."/>
            <person name="Brescovit A.D."/>
            <person name="Santos A.J."/>
        </authorList>
    </citation>
    <scope>NUCLEOTIDE SEQUENCE</scope>
    <source>
        <tissue evidence="1">Shoot tissue taken approximately 20 cm above the soil surface</tissue>
    </source>
</reference>